<protein>
    <submittedName>
        <fullName evidence="4">M23 family metallopeptidase</fullName>
    </submittedName>
</protein>
<evidence type="ECO:0000259" key="3">
    <source>
        <dbReference type="Pfam" id="PF01551"/>
    </source>
</evidence>
<dbReference type="PANTHER" id="PTHR21666">
    <property type="entry name" value="PEPTIDASE-RELATED"/>
    <property type="match status" value="1"/>
</dbReference>
<dbReference type="InterPro" id="IPR011055">
    <property type="entry name" value="Dup_hybrid_motif"/>
</dbReference>
<dbReference type="PANTHER" id="PTHR21666:SF289">
    <property type="entry name" value="L-ALA--D-GLU ENDOPEPTIDASE"/>
    <property type="match status" value="1"/>
</dbReference>
<dbReference type="GO" id="GO:0004222">
    <property type="term" value="F:metalloendopeptidase activity"/>
    <property type="evidence" value="ECO:0007669"/>
    <property type="project" value="TreeGrafter"/>
</dbReference>
<organism evidence="4 5">
    <name type="scientific">Cryobacterium shii</name>
    <dbReference type="NCBI Taxonomy" id="1259235"/>
    <lineage>
        <taxon>Bacteria</taxon>
        <taxon>Bacillati</taxon>
        <taxon>Actinomycetota</taxon>
        <taxon>Actinomycetes</taxon>
        <taxon>Micrococcales</taxon>
        <taxon>Microbacteriaceae</taxon>
        <taxon>Cryobacterium</taxon>
    </lineage>
</organism>
<evidence type="ECO:0000313" key="4">
    <source>
        <dbReference type="EMBL" id="TFC52374.1"/>
    </source>
</evidence>
<dbReference type="RefSeq" id="WP_134434337.1">
    <property type="nucleotide sequence ID" value="NZ_SOFY01000010.1"/>
</dbReference>
<dbReference type="Proteomes" id="UP000297403">
    <property type="component" value="Unassembled WGS sequence"/>
</dbReference>
<dbReference type="CDD" id="cd12797">
    <property type="entry name" value="M23_peptidase"/>
    <property type="match status" value="1"/>
</dbReference>
<accession>A0AAQ2C8R0</accession>
<evidence type="ECO:0000313" key="5">
    <source>
        <dbReference type="Proteomes" id="UP000297403"/>
    </source>
</evidence>
<dbReference type="SUPFAM" id="SSF51261">
    <property type="entry name" value="Duplicated hybrid motif"/>
    <property type="match status" value="1"/>
</dbReference>
<keyword evidence="5" id="KW-1185">Reference proteome</keyword>
<dbReference type="InterPro" id="IPR050570">
    <property type="entry name" value="Cell_wall_metabolism_enzyme"/>
</dbReference>
<proteinExistence type="predicted"/>
<feature type="signal peptide" evidence="2">
    <location>
        <begin position="1"/>
        <end position="21"/>
    </location>
</feature>
<feature type="domain" description="M23ase beta-sheet core" evidence="3">
    <location>
        <begin position="61"/>
        <end position="153"/>
    </location>
</feature>
<dbReference type="InterPro" id="IPR016047">
    <property type="entry name" value="M23ase_b-sheet_dom"/>
</dbReference>
<gene>
    <name evidence="4" type="ORF">E3O49_01615</name>
</gene>
<reference evidence="4 5" key="1">
    <citation type="submission" date="2019-03" db="EMBL/GenBank/DDBJ databases">
        <title>Genomics of glacier-inhabiting Cryobacterium strains.</title>
        <authorList>
            <person name="Liu Q."/>
            <person name="Xin Y.-H."/>
        </authorList>
    </citation>
    <scope>NUCLEOTIDE SEQUENCE [LARGE SCALE GENOMIC DNA]</scope>
    <source>
        <strain evidence="5">TMT1-22</strain>
    </source>
</reference>
<sequence length="169" mass="17209">MNLSRLLSAALLVPLAGVLLPAPPGTPSTATSVAGTWSWPLVPPHPVVEGFRAPASEYADGHRGLDLQAIPGTAVFAPYDGVVSFAGVVVDRPVLSLAHAGDVVSTVEPVAAIVGAGERVAAGQLLGHVAAGGHCADRCLHLGLRQHGRYVSPLLYLGGVPRAVLLTAR</sequence>
<dbReference type="Gene3D" id="2.70.70.10">
    <property type="entry name" value="Glucose Permease (Domain IIA)"/>
    <property type="match status" value="1"/>
</dbReference>
<name>A0AAQ2C8R0_9MICO</name>
<evidence type="ECO:0000256" key="2">
    <source>
        <dbReference type="SAM" id="SignalP"/>
    </source>
</evidence>
<dbReference type="AlphaFoldDB" id="A0AAQ2C8R0"/>
<comment type="caution">
    <text evidence="4">The sequence shown here is derived from an EMBL/GenBank/DDBJ whole genome shotgun (WGS) entry which is preliminary data.</text>
</comment>
<evidence type="ECO:0000256" key="1">
    <source>
        <dbReference type="ARBA" id="ARBA00022729"/>
    </source>
</evidence>
<dbReference type="EMBL" id="SOFY01000010">
    <property type="protein sequence ID" value="TFC52374.1"/>
    <property type="molecule type" value="Genomic_DNA"/>
</dbReference>
<dbReference type="Pfam" id="PF01551">
    <property type="entry name" value="Peptidase_M23"/>
    <property type="match status" value="1"/>
</dbReference>
<keyword evidence="1 2" id="KW-0732">Signal</keyword>
<feature type="chain" id="PRO_5042874840" evidence="2">
    <location>
        <begin position="22"/>
        <end position="169"/>
    </location>
</feature>